<keyword evidence="4" id="KW-1185">Reference proteome</keyword>
<dbReference type="RefSeq" id="WP_106212143.1">
    <property type="nucleotide sequence ID" value="NZ_PVZF01000008.1"/>
</dbReference>
<evidence type="ECO:0000313" key="4">
    <source>
        <dbReference type="Proteomes" id="UP000238083"/>
    </source>
</evidence>
<organism evidence="3 4">
    <name type="scientific">Kineococcus rhizosphaerae</name>
    <dbReference type="NCBI Taxonomy" id="559628"/>
    <lineage>
        <taxon>Bacteria</taxon>
        <taxon>Bacillati</taxon>
        <taxon>Actinomycetota</taxon>
        <taxon>Actinomycetes</taxon>
        <taxon>Kineosporiales</taxon>
        <taxon>Kineosporiaceae</taxon>
        <taxon>Kineococcus</taxon>
    </lineage>
</organism>
<keyword evidence="2" id="KW-0472">Membrane</keyword>
<protein>
    <submittedName>
        <fullName evidence="3">Uncharacterized protein</fullName>
    </submittedName>
</protein>
<sequence length="427" mass="44353">MSAGGLALRAARVGAGDGHLARAGRLHRVGARRLRWSCGRVEVSWDLSAVASAVVLDAGAARRWSEAGPVARPATGGARGRTAPAVLLLDRAGSVCAWVPLEAWSPLGWSAGPGAGAHALHLSGWDRLLRELRVPWTTVQEPRFEVPAVLTADGAVPRIAPELPARAEGAGPGRAQAWVVAAVVLTGTGGVLAGRLGPAAGTAATAVLALCAVALAVLDVVALRRWSRRRPPRPVVVRHAARGPGGSVLDTGDDLVVEQDGAWTCLPRSGPLRVASAWPERGGVHLLDADGCGLIRLRAEDFWPDGPAAAHRWCERAGLPRADRRPRSAAPPGGAPWHDPRHRPGRVRRGARGIVTAVLAAVVLGLLGAPWLLVALVAAPLPVAVAALRARHRRSGPVVQEIPAAARASLAPAGAPAGDHRRDVHRR</sequence>
<keyword evidence="2" id="KW-0812">Transmembrane</keyword>
<evidence type="ECO:0000256" key="1">
    <source>
        <dbReference type="SAM" id="MobiDB-lite"/>
    </source>
</evidence>
<reference evidence="3 4" key="1">
    <citation type="submission" date="2018-03" db="EMBL/GenBank/DDBJ databases">
        <title>Genomic Encyclopedia of Archaeal and Bacterial Type Strains, Phase II (KMG-II): from individual species to whole genera.</title>
        <authorList>
            <person name="Goeker M."/>
        </authorList>
    </citation>
    <scope>NUCLEOTIDE SEQUENCE [LARGE SCALE GENOMIC DNA]</scope>
    <source>
        <strain evidence="3 4">DSM 19711</strain>
    </source>
</reference>
<dbReference type="Proteomes" id="UP000238083">
    <property type="component" value="Unassembled WGS sequence"/>
</dbReference>
<keyword evidence="2" id="KW-1133">Transmembrane helix</keyword>
<name>A0A2T0R1I9_9ACTN</name>
<gene>
    <name evidence="3" type="ORF">CLV37_10852</name>
</gene>
<comment type="caution">
    <text evidence="3">The sequence shown here is derived from an EMBL/GenBank/DDBJ whole genome shotgun (WGS) entry which is preliminary data.</text>
</comment>
<dbReference type="EMBL" id="PVZF01000008">
    <property type="protein sequence ID" value="PRY13384.1"/>
    <property type="molecule type" value="Genomic_DNA"/>
</dbReference>
<accession>A0A2T0R1I9</accession>
<dbReference type="AlphaFoldDB" id="A0A2T0R1I9"/>
<feature type="transmembrane region" description="Helical" evidence="2">
    <location>
        <begin position="350"/>
        <end position="367"/>
    </location>
</feature>
<feature type="region of interest" description="Disordered" evidence="1">
    <location>
        <begin position="321"/>
        <end position="345"/>
    </location>
</feature>
<evidence type="ECO:0000256" key="2">
    <source>
        <dbReference type="SAM" id="Phobius"/>
    </source>
</evidence>
<feature type="transmembrane region" description="Helical" evidence="2">
    <location>
        <begin position="199"/>
        <end position="223"/>
    </location>
</feature>
<proteinExistence type="predicted"/>
<evidence type="ECO:0000313" key="3">
    <source>
        <dbReference type="EMBL" id="PRY13384.1"/>
    </source>
</evidence>